<reference evidence="2" key="2">
    <citation type="submission" date="2025-08" db="UniProtKB">
        <authorList>
            <consortium name="RefSeq"/>
        </authorList>
    </citation>
    <scope>IDENTIFICATION</scope>
    <source>
        <tissue evidence="2">Leaf</tissue>
    </source>
</reference>
<evidence type="ECO:0000313" key="1">
    <source>
        <dbReference type="Proteomes" id="UP000504610"/>
    </source>
</evidence>
<dbReference type="AlphaFoldDB" id="A0A9W3CLG7"/>
<dbReference type="KEGG" id="rsz:108822688"/>
<dbReference type="RefSeq" id="XP_056852299.1">
    <property type="nucleotide sequence ID" value="XM_056996319.1"/>
</dbReference>
<sequence>MFSAASESLPLDYYLQTSFSYYIFNNRESNGRLARQQRRIIRASCEAPQQDIQYTQDTILPAQDDNIYVADSERANRRTCIPLEDMYLNNMARLKPPRSCDLPNVQHLCKNCY</sequence>
<dbReference type="GeneID" id="108822688"/>
<dbReference type="Proteomes" id="UP000504610">
    <property type="component" value="Chromosome 2"/>
</dbReference>
<organism evidence="1 2">
    <name type="scientific">Raphanus sativus</name>
    <name type="common">Radish</name>
    <name type="synonym">Raphanus raphanistrum var. sativus</name>
    <dbReference type="NCBI Taxonomy" id="3726"/>
    <lineage>
        <taxon>Eukaryota</taxon>
        <taxon>Viridiplantae</taxon>
        <taxon>Streptophyta</taxon>
        <taxon>Embryophyta</taxon>
        <taxon>Tracheophyta</taxon>
        <taxon>Spermatophyta</taxon>
        <taxon>Magnoliopsida</taxon>
        <taxon>eudicotyledons</taxon>
        <taxon>Gunneridae</taxon>
        <taxon>Pentapetalae</taxon>
        <taxon>rosids</taxon>
        <taxon>malvids</taxon>
        <taxon>Brassicales</taxon>
        <taxon>Brassicaceae</taxon>
        <taxon>Brassiceae</taxon>
        <taxon>Raphanus</taxon>
    </lineage>
</organism>
<evidence type="ECO:0000313" key="2">
    <source>
        <dbReference type="RefSeq" id="XP_056852299.1"/>
    </source>
</evidence>
<keyword evidence="1" id="KW-1185">Reference proteome</keyword>
<reference evidence="1" key="1">
    <citation type="journal article" date="2019" name="Database">
        <title>The radish genome database (RadishGD): an integrated information resource for radish genomics.</title>
        <authorList>
            <person name="Yu H.J."/>
            <person name="Baek S."/>
            <person name="Lee Y.J."/>
            <person name="Cho A."/>
            <person name="Mun J.H."/>
        </authorList>
    </citation>
    <scope>NUCLEOTIDE SEQUENCE [LARGE SCALE GENOMIC DNA]</scope>
    <source>
        <strain evidence="1">cv. WK10039</strain>
    </source>
</reference>
<name>A0A9W3CLG7_RAPSA</name>
<protein>
    <submittedName>
        <fullName evidence="2">Uncharacterized protein LOC108822688</fullName>
    </submittedName>
</protein>
<proteinExistence type="predicted"/>
<gene>
    <name evidence="2" type="primary">LOC108822688</name>
</gene>
<accession>A0A9W3CLG7</accession>